<evidence type="ECO:0000313" key="2">
    <source>
        <dbReference type="EMBL" id="CAG8634865.1"/>
    </source>
</evidence>
<sequence length="69" mass="7917">SDFNKNEHDVITKSGRLEEETQGSKQNKQDSRDKQTGPETGNQEDIKVTEENNITEILNEEIQIDEEVN</sequence>
<organism evidence="2 3">
    <name type="scientific">Gigaspora margarita</name>
    <dbReference type="NCBI Taxonomy" id="4874"/>
    <lineage>
        <taxon>Eukaryota</taxon>
        <taxon>Fungi</taxon>
        <taxon>Fungi incertae sedis</taxon>
        <taxon>Mucoromycota</taxon>
        <taxon>Glomeromycotina</taxon>
        <taxon>Glomeromycetes</taxon>
        <taxon>Diversisporales</taxon>
        <taxon>Gigasporaceae</taxon>
        <taxon>Gigaspora</taxon>
    </lineage>
</organism>
<gene>
    <name evidence="2" type="ORF">GMARGA_LOCUS8530</name>
</gene>
<proteinExistence type="predicted"/>
<name>A0ABN7UNY9_GIGMA</name>
<reference evidence="2 3" key="1">
    <citation type="submission" date="2021-06" db="EMBL/GenBank/DDBJ databases">
        <authorList>
            <person name="Kallberg Y."/>
            <person name="Tangrot J."/>
            <person name="Rosling A."/>
        </authorList>
    </citation>
    <scope>NUCLEOTIDE SEQUENCE [LARGE SCALE GENOMIC DNA]</scope>
    <source>
        <strain evidence="2 3">120-4 pot B 10/14</strain>
    </source>
</reference>
<keyword evidence="3" id="KW-1185">Reference proteome</keyword>
<protein>
    <submittedName>
        <fullName evidence="2">9420_t:CDS:1</fullName>
    </submittedName>
</protein>
<accession>A0ABN7UNY9</accession>
<dbReference type="Proteomes" id="UP000789901">
    <property type="component" value="Unassembled WGS sequence"/>
</dbReference>
<feature type="non-terminal residue" evidence="2">
    <location>
        <position position="1"/>
    </location>
</feature>
<feature type="region of interest" description="Disordered" evidence="1">
    <location>
        <begin position="1"/>
        <end position="52"/>
    </location>
</feature>
<feature type="compositionally biased region" description="Basic and acidic residues" evidence="1">
    <location>
        <begin position="1"/>
        <end position="19"/>
    </location>
</feature>
<comment type="caution">
    <text evidence="2">The sequence shown here is derived from an EMBL/GenBank/DDBJ whole genome shotgun (WGS) entry which is preliminary data.</text>
</comment>
<evidence type="ECO:0000313" key="3">
    <source>
        <dbReference type="Proteomes" id="UP000789901"/>
    </source>
</evidence>
<evidence type="ECO:0000256" key="1">
    <source>
        <dbReference type="SAM" id="MobiDB-lite"/>
    </source>
</evidence>
<dbReference type="EMBL" id="CAJVQB010004407">
    <property type="protein sequence ID" value="CAG8634865.1"/>
    <property type="molecule type" value="Genomic_DNA"/>
</dbReference>
<feature type="compositionally biased region" description="Basic and acidic residues" evidence="1">
    <location>
        <begin position="27"/>
        <end position="36"/>
    </location>
</feature>